<dbReference type="AlphaFoldDB" id="S7NPQ0"/>
<name>S7NPQ0_MYOBR</name>
<feature type="compositionally biased region" description="Low complexity" evidence="1">
    <location>
        <begin position="15"/>
        <end position="26"/>
    </location>
</feature>
<dbReference type="EMBL" id="KE164555">
    <property type="protein sequence ID" value="EPQ18725.1"/>
    <property type="molecule type" value="Genomic_DNA"/>
</dbReference>
<sequence length="192" mass="21233">MRGRGGASGGRGSGRRTTGGRQRATGRLLAHRFVHRANSLLIIEEGRERERQKHQLWERIIDLLPPACPLLGIEPPTWAWQATSAISQSTNPQPPTTVRASLTTHLRRAPKAPQEAKQALQSLPAIYQTLSASKLYSASIGTLRACSPNETFLVKRECSSPTSTPSPCPHSLNHSRVLKKHFSQDYFDYCSL</sequence>
<proteinExistence type="predicted"/>
<evidence type="ECO:0000313" key="3">
    <source>
        <dbReference type="Proteomes" id="UP000052978"/>
    </source>
</evidence>
<dbReference type="Proteomes" id="UP000052978">
    <property type="component" value="Unassembled WGS sequence"/>
</dbReference>
<reference evidence="2 3" key="1">
    <citation type="journal article" date="2013" name="Nat. Commun.">
        <title>Genome analysis reveals insights into physiology and longevity of the Brandt's bat Myotis brandtii.</title>
        <authorList>
            <person name="Seim I."/>
            <person name="Fang X."/>
            <person name="Xiong Z."/>
            <person name="Lobanov A.V."/>
            <person name="Huang Z."/>
            <person name="Ma S."/>
            <person name="Feng Y."/>
            <person name="Turanov A.A."/>
            <person name="Zhu Y."/>
            <person name="Lenz T.L."/>
            <person name="Gerashchenko M.V."/>
            <person name="Fan D."/>
            <person name="Hee Yim S."/>
            <person name="Yao X."/>
            <person name="Jordan D."/>
            <person name="Xiong Y."/>
            <person name="Ma Y."/>
            <person name="Lyapunov A.N."/>
            <person name="Chen G."/>
            <person name="Kulakova O.I."/>
            <person name="Sun Y."/>
            <person name="Lee S.G."/>
            <person name="Bronson R.T."/>
            <person name="Moskalev A.A."/>
            <person name="Sunyaev S.R."/>
            <person name="Zhang G."/>
            <person name="Krogh A."/>
            <person name="Wang J."/>
            <person name="Gladyshev V.N."/>
        </authorList>
    </citation>
    <scope>NUCLEOTIDE SEQUENCE [LARGE SCALE GENOMIC DNA]</scope>
</reference>
<accession>S7NPQ0</accession>
<protein>
    <submittedName>
        <fullName evidence="2">Uncharacterized protein</fullName>
    </submittedName>
</protein>
<evidence type="ECO:0000313" key="2">
    <source>
        <dbReference type="EMBL" id="EPQ18725.1"/>
    </source>
</evidence>
<gene>
    <name evidence="2" type="ORF">D623_10007137</name>
</gene>
<feature type="region of interest" description="Disordered" evidence="1">
    <location>
        <begin position="1"/>
        <end position="26"/>
    </location>
</feature>
<evidence type="ECO:0000256" key="1">
    <source>
        <dbReference type="SAM" id="MobiDB-lite"/>
    </source>
</evidence>
<organism evidence="2 3">
    <name type="scientific">Myotis brandtii</name>
    <name type="common">Brandt's bat</name>
    <dbReference type="NCBI Taxonomy" id="109478"/>
    <lineage>
        <taxon>Eukaryota</taxon>
        <taxon>Metazoa</taxon>
        <taxon>Chordata</taxon>
        <taxon>Craniata</taxon>
        <taxon>Vertebrata</taxon>
        <taxon>Euteleostomi</taxon>
        <taxon>Mammalia</taxon>
        <taxon>Eutheria</taxon>
        <taxon>Laurasiatheria</taxon>
        <taxon>Chiroptera</taxon>
        <taxon>Yangochiroptera</taxon>
        <taxon>Vespertilionidae</taxon>
        <taxon>Myotis</taxon>
    </lineage>
</organism>
<keyword evidence="3" id="KW-1185">Reference proteome</keyword>
<feature type="compositionally biased region" description="Gly residues" evidence="1">
    <location>
        <begin position="1"/>
        <end position="12"/>
    </location>
</feature>